<feature type="transmembrane region" description="Helical" evidence="9">
    <location>
        <begin position="185"/>
        <end position="206"/>
    </location>
</feature>
<keyword evidence="8 9" id="KW-0472">Membrane</keyword>
<organism evidence="10 11">
    <name type="scientific">Cercospora berteroae</name>
    <dbReference type="NCBI Taxonomy" id="357750"/>
    <lineage>
        <taxon>Eukaryota</taxon>
        <taxon>Fungi</taxon>
        <taxon>Dikarya</taxon>
        <taxon>Ascomycota</taxon>
        <taxon>Pezizomycotina</taxon>
        <taxon>Dothideomycetes</taxon>
        <taxon>Dothideomycetidae</taxon>
        <taxon>Mycosphaerellales</taxon>
        <taxon>Mycosphaerellaceae</taxon>
        <taxon>Cercospora</taxon>
    </lineage>
</organism>
<feature type="transmembrane region" description="Helical" evidence="9">
    <location>
        <begin position="389"/>
        <end position="413"/>
    </location>
</feature>
<sequence length="772" mass="87843">MRSVEKSAEKVPCEDVSQVHAQARLDERNDVGETIHVPSDDEEVIDPRLKDYPVTMVARTVHLHNDPTQVLEPILTFRFWFLSTFWVTVGCALSTLYYFKPYQQSISSYVIQLLAWAMGDAMARYLPKREISWFRGRFKWSMNPGPWNAKEHALVVVAYWGSSHTAYGLGPLTAMEMYYGQKISAVWGILFLVTSQLLGYGFAGLFRDILVRPPRMFYPSVLPNIALFNAMHRDPSVTRKSLAFFIYCATAAFVWQWLPQYIFTLLSSLALLCWIGHGNPIAYVLGSGKYGFGILNFSLDWNYINGTMQSMYTPFWASMNQFAGIFIAVWAIYPILYYTNSLDAQNYVAMSATTFDRDGKEYNISRVLTPQYMLNQTAMDGYSPPYWSVSYVFCIFWGIAASMSACAFVLLWYGKDTWAIVRKVFRKEVKSGGDYDDPYLKLMAGSPRVPHWWYLALLGLCASISIATVEAGGFNLPWWGFIVMSMLAFAFMFPCGVIFAISGQIIGMDFLSEIIAGSLFKGNPIAVLTAMTYGTQSLVQSLNLVIDFKFGFYMRIPETEMFIGQFWGTFLGPFVNYAVMRVIVQSVGISTLTGKTPSVNWDAARTRNFYSSSVIWGVLGPEQFFSKASMYSWVYYAFLAGPAAVLIVWLFQRRLPKWDMEKLCNPPLIFYGISLFPIYPTTSILTSFIAAVVFMGYIYRYHPAFWRKYHYLLAVGLDCGTQVMSTVMAFAISIPNVKFPTWWGNNPTFPDRCFPPNQKLPSAMQMMAQWKS</sequence>
<feature type="transmembrane region" description="Helical" evidence="9">
    <location>
        <begin position="633"/>
        <end position="651"/>
    </location>
</feature>
<dbReference type="PANTHER" id="PTHR22601">
    <property type="entry name" value="ISP4 LIKE PROTEIN"/>
    <property type="match status" value="1"/>
</dbReference>
<protein>
    <recommendedName>
        <fullName evidence="12">OPT family small oligopeptide transporter</fullName>
    </recommendedName>
</protein>
<feature type="transmembrane region" description="Helical" evidence="9">
    <location>
        <begin position="711"/>
        <end position="734"/>
    </location>
</feature>
<feature type="transmembrane region" description="Helical" evidence="9">
    <location>
        <begin position="264"/>
        <end position="285"/>
    </location>
</feature>
<evidence type="ECO:0000256" key="2">
    <source>
        <dbReference type="ARBA" id="ARBA00008807"/>
    </source>
</evidence>
<dbReference type="GO" id="GO:0016020">
    <property type="term" value="C:membrane"/>
    <property type="evidence" value="ECO:0007669"/>
    <property type="project" value="UniProtKB-SubCell"/>
</dbReference>
<gene>
    <name evidence="10" type="ORF">CBER1_01192</name>
</gene>
<keyword evidence="11" id="KW-1185">Reference proteome</keyword>
<dbReference type="InterPro" id="IPR004813">
    <property type="entry name" value="OPT"/>
</dbReference>
<dbReference type="Proteomes" id="UP000237631">
    <property type="component" value="Unassembled WGS sequence"/>
</dbReference>
<keyword evidence="3" id="KW-0813">Transport</keyword>
<evidence type="ECO:0000256" key="5">
    <source>
        <dbReference type="ARBA" id="ARBA00022856"/>
    </source>
</evidence>
<evidence type="ECO:0000256" key="1">
    <source>
        <dbReference type="ARBA" id="ARBA00004141"/>
    </source>
</evidence>
<dbReference type="OrthoDB" id="9986677at2759"/>
<keyword evidence="6" id="KW-0653">Protein transport</keyword>
<dbReference type="GO" id="GO:0015031">
    <property type="term" value="P:protein transport"/>
    <property type="evidence" value="ECO:0007669"/>
    <property type="project" value="UniProtKB-KW"/>
</dbReference>
<proteinExistence type="inferred from homology"/>
<dbReference type="EMBL" id="PNEN01000366">
    <property type="protein sequence ID" value="PPJ59610.1"/>
    <property type="molecule type" value="Genomic_DNA"/>
</dbReference>
<feature type="transmembrane region" description="Helical" evidence="9">
    <location>
        <begin position="671"/>
        <end position="699"/>
    </location>
</feature>
<comment type="similarity">
    <text evidence="2">Belongs to the oligopeptide OPT transporter family.</text>
</comment>
<comment type="subcellular location">
    <subcellularLocation>
        <location evidence="1">Membrane</location>
        <topology evidence="1">Multi-pass membrane protein</topology>
    </subcellularLocation>
</comment>
<dbReference type="NCBIfam" id="TIGR00728">
    <property type="entry name" value="OPT_sfam"/>
    <property type="match status" value="1"/>
</dbReference>
<evidence type="ECO:0000256" key="7">
    <source>
        <dbReference type="ARBA" id="ARBA00022989"/>
    </source>
</evidence>
<keyword evidence="4 9" id="KW-0812">Transmembrane</keyword>
<evidence type="ECO:0000256" key="9">
    <source>
        <dbReference type="SAM" id="Phobius"/>
    </source>
</evidence>
<feature type="transmembrane region" description="Helical" evidence="9">
    <location>
        <begin position="478"/>
        <end position="501"/>
    </location>
</feature>
<accession>A0A2S6CIQ5</accession>
<evidence type="ECO:0000256" key="3">
    <source>
        <dbReference type="ARBA" id="ARBA00022448"/>
    </source>
</evidence>
<dbReference type="InterPro" id="IPR004648">
    <property type="entry name" value="Oligpept_transpt"/>
</dbReference>
<comment type="caution">
    <text evidence="10">The sequence shown here is derived from an EMBL/GenBank/DDBJ whole genome shotgun (WGS) entry which is preliminary data.</text>
</comment>
<feature type="transmembrane region" description="Helical" evidence="9">
    <location>
        <begin position="452"/>
        <end position="472"/>
    </location>
</feature>
<keyword evidence="7 9" id="KW-1133">Transmembrane helix</keyword>
<evidence type="ECO:0000313" key="11">
    <source>
        <dbReference type="Proteomes" id="UP000237631"/>
    </source>
</evidence>
<dbReference type="Pfam" id="PF03169">
    <property type="entry name" value="OPT"/>
    <property type="match status" value="1"/>
</dbReference>
<name>A0A2S6CIQ5_9PEZI</name>
<reference evidence="11" key="1">
    <citation type="journal article" date="2017" name="bioRxiv">
        <title>Conservation of a gene cluster reveals novel cercosporin biosynthetic mechanisms and extends production to the genus Colletotrichum.</title>
        <authorList>
            <person name="de Jonge R."/>
            <person name="Ebert M.K."/>
            <person name="Huitt-Roehl C.R."/>
            <person name="Pal P."/>
            <person name="Suttle J.C."/>
            <person name="Spanner R.E."/>
            <person name="Neubauer J.D."/>
            <person name="Jurick W.M.II."/>
            <person name="Stott K.A."/>
            <person name="Secor G.A."/>
            <person name="Thomma B.P.H.J."/>
            <person name="Van de Peer Y."/>
            <person name="Townsend C.A."/>
            <person name="Bolton M.D."/>
        </authorList>
    </citation>
    <scope>NUCLEOTIDE SEQUENCE [LARGE SCALE GENOMIC DNA]</scope>
    <source>
        <strain evidence="11">CBS538.71</strain>
    </source>
</reference>
<dbReference type="GO" id="GO:0035673">
    <property type="term" value="F:oligopeptide transmembrane transporter activity"/>
    <property type="evidence" value="ECO:0007669"/>
    <property type="project" value="InterPro"/>
</dbReference>
<feature type="transmembrane region" description="Helical" evidence="9">
    <location>
        <begin position="241"/>
        <end position="258"/>
    </location>
</feature>
<feature type="transmembrane region" description="Helical" evidence="9">
    <location>
        <begin position="79"/>
        <end position="99"/>
    </location>
</feature>
<evidence type="ECO:0000256" key="8">
    <source>
        <dbReference type="ARBA" id="ARBA00023136"/>
    </source>
</evidence>
<evidence type="ECO:0000313" key="10">
    <source>
        <dbReference type="EMBL" id="PPJ59610.1"/>
    </source>
</evidence>
<evidence type="ECO:0000256" key="6">
    <source>
        <dbReference type="ARBA" id="ARBA00022927"/>
    </source>
</evidence>
<evidence type="ECO:0000256" key="4">
    <source>
        <dbReference type="ARBA" id="ARBA00022692"/>
    </source>
</evidence>
<keyword evidence="5" id="KW-0571">Peptide transport</keyword>
<feature type="transmembrane region" description="Helical" evidence="9">
    <location>
        <begin position="315"/>
        <end position="336"/>
    </location>
</feature>
<dbReference type="AlphaFoldDB" id="A0A2S6CIQ5"/>
<evidence type="ECO:0008006" key="12">
    <source>
        <dbReference type="Google" id="ProtNLM"/>
    </source>
</evidence>